<keyword evidence="7" id="KW-0472">Membrane</keyword>
<dbReference type="InterPro" id="IPR049964">
    <property type="entry name" value="NanA_rpt"/>
</dbReference>
<feature type="region of interest" description="Disordered" evidence="6">
    <location>
        <begin position="1"/>
        <end position="74"/>
    </location>
</feature>
<dbReference type="EMBL" id="LSDC01000110">
    <property type="protein sequence ID" value="KXB57920.1"/>
    <property type="molecule type" value="Genomic_DNA"/>
</dbReference>
<evidence type="ECO:0000313" key="9">
    <source>
        <dbReference type="EMBL" id="KXB57920.1"/>
    </source>
</evidence>
<evidence type="ECO:0000256" key="3">
    <source>
        <dbReference type="ARBA" id="ARBA00022525"/>
    </source>
</evidence>
<evidence type="ECO:0000256" key="4">
    <source>
        <dbReference type="ARBA" id="ARBA00022729"/>
    </source>
</evidence>
<keyword evidence="7" id="KW-0812">Transmembrane</keyword>
<evidence type="ECO:0000259" key="8">
    <source>
        <dbReference type="PROSITE" id="PS50847"/>
    </source>
</evidence>
<keyword evidence="4" id="KW-0732">Signal</keyword>
<keyword evidence="7" id="KW-1133">Transmembrane helix</keyword>
<organism evidence="9 10">
    <name type="scientific">Gemella haemolysans</name>
    <dbReference type="NCBI Taxonomy" id="1379"/>
    <lineage>
        <taxon>Bacteria</taxon>
        <taxon>Bacillati</taxon>
        <taxon>Bacillota</taxon>
        <taxon>Bacilli</taxon>
        <taxon>Bacillales</taxon>
        <taxon>Gemellaceae</taxon>
        <taxon>Gemella</taxon>
    </lineage>
</organism>
<keyword evidence="2" id="KW-0134">Cell wall</keyword>
<dbReference type="RefSeq" id="WP_156438993.1">
    <property type="nucleotide sequence ID" value="NZ_KQ959987.1"/>
</dbReference>
<comment type="caution">
    <text evidence="9">The sequence shown here is derived from an EMBL/GenBank/DDBJ whole genome shotgun (WGS) entry which is preliminary data.</text>
</comment>
<feature type="non-terminal residue" evidence="9">
    <location>
        <position position="1"/>
    </location>
</feature>
<keyword evidence="5" id="KW-0572">Peptidoglycan-anchor</keyword>
<accession>A0A133ZR71</accession>
<evidence type="ECO:0000256" key="2">
    <source>
        <dbReference type="ARBA" id="ARBA00022512"/>
    </source>
</evidence>
<keyword evidence="3" id="KW-0964">Secreted</keyword>
<evidence type="ECO:0000256" key="5">
    <source>
        <dbReference type="ARBA" id="ARBA00023088"/>
    </source>
</evidence>
<name>A0A133ZR71_9BACL</name>
<dbReference type="Proteomes" id="UP000070355">
    <property type="component" value="Unassembled WGS sequence"/>
</dbReference>
<gene>
    <name evidence="9" type="ORF">HMPREF3186_01529</name>
</gene>
<dbReference type="NCBIfam" id="NF043031">
    <property type="entry name" value="SIALI-17"/>
    <property type="match status" value="2"/>
</dbReference>
<feature type="transmembrane region" description="Helical" evidence="7">
    <location>
        <begin position="117"/>
        <end position="134"/>
    </location>
</feature>
<dbReference type="PROSITE" id="PS50847">
    <property type="entry name" value="GRAM_POS_ANCHORING"/>
    <property type="match status" value="1"/>
</dbReference>
<proteinExistence type="predicted"/>
<sequence length="142" mass="14926">IPGTDLVNQDFGVNGIPEVTPIQPEYTDPVGTSSTDGEGNLIMPPTAEIPEYTDPVGTSSTDGEGNLITPPIVEIPEFNGGTVAIDSPINKEDKYSEVQSPKVTKRLANTGETDTNVGLTGVGLAIAGSLLIFGKRRKKDEE</sequence>
<evidence type="ECO:0000256" key="1">
    <source>
        <dbReference type="ARBA" id="ARBA00004168"/>
    </source>
</evidence>
<feature type="domain" description="Gram-positive cocci surface proteins LPxTG" evidence="8">
    <location>
        <begin position="107"/>
        <end position="142"/>
    </location>
</feature>
<comment type="subcellular location">
    <subcellularLocation>
        <location evidence="1">Secreted</location>
        <location evidence="1">Cell wall</location>
        <topology evidence="1">Peptidoglycan-anchor</topology>
    </subcellularLocation>
</comment>
<dbReference type="OrthoDB" id="9802600at2"/>
<evidence type="ECO:0000256" key="6">
    <source>
        <dbReference type="SAM" id="MobiDB-lite"/>
    </source>
</evidence>
<dbReference type="Pfam" id="PF00746">
    <property type="entry name" value="Gram_pos_anchor"/>
    <property type="match status" value="1"/>
</dbReference>
<evidence type="ECO:0000256" key="7">
    <source>
        <dbReference type="SAM" id="Phobius"/>
    </source>
</evidence>
<dbReference type="PATRIC" id="fig|1379.3.peg.1518"/>
<dbReference type="NCBIfam" id="TIGR01167">
    <property type="entry name" value="LPXTG_anchor"/>
    <property type="match status" value="1"/>
</dbReference>
<dbReference type="InterPro" id="IPR019931">
    <property type="entry name" value="LPXTG_anchor"/>
</dbReference>
<evidence type="ECO:0000313" key="10">
    <source>
        <dbReference type="Proteomes" id="UP000070355"/>
    </source>
</evidence>
<reference evidence="10" key="1">
    <citation type="submission" date="2016-01" db="EMBL/GenBank/DDBJ databases">
        <authorList>
            <person name="Mitreva M."/>
            <person name="Pepin K.H."/>
            <person name="Mihindukulasuriya K.A."/>
            <person name="Fulton R."/>
            <person name="Fronick C."/>
            <person name="O'Laughlin M."/>
            <person name="Miner T."/>
            <person name="Herter B."/>
            <person name="Rosa B.A."/>
            <person name="Cordes M."/>
            <person name="Tomlinson C."/>
            <person name="Wollam A."/>
            <person name="Palsikar V.B."/>
            <person name="Mardis E.R."/>
            <person name="Wilson R.K."/>
        </authorList>
    </citation>
    <scope>NUCLEOTIDE SEQUENCE [LARGE SCALE GENOMIC DNA]</scope>
    <source>
        <strain evidence="10">DNF01167</strain>
    </source>
</reference>
<protein>
    <submittedName>
        <fullName evidence="9">LPXTG-motif protein cell wall anchor domain protein</fullName>
    </submittedName>
</protein>
<dbReference type="AlphaFoldDB" id="A0A133ZR71"/>